<dbReference type="EMBL" id="JACAZH010000008">
    <property type="protein sequence ID" value="KAF7361385.1"/>
    <property type="molecule type" value="Genomic_DNA"/>
</dbReference>
<accession>A0A8H6YP19</accession>
<dbReference type="Proteomes" id="UP000623467">
    <property type="component" value="Unassembled WGS sequence"/>
</dbReference>
<protein>
    <recommendedName>
        <fullName evidence="3">F-box domain-containing protein</fullName>
    </recommendedName>
</protein>
<proteinExistence type="predicted"/>
<evidence type="ECO:0000313" key="2">
    <source>
        <dbReference type="Proteomes" id="UP000623467"/>
    </source>
</evidence>
<reference evidence="1" key="1">
    <citation type="submission" date="2020-05" db="EMBL/GenBank/DDBJ databases">
        <title>Mycena genomes resolve the evolution of fungal bioluminescence.</title>
        <authorList>
            <person name="Tsai I.J."/>
        </authorList>
    </citation>
    <scope>NUCLEOTIDE SEQUENCE</scope>
    <source>
        <strain evidence="1">160909Yilan</strain>
    </source>
</reference>
<dbReference type="SUPFAM" id="SSF52047">
    <property type="entry name" value="RNI-like"/>
    <property type="match status" value="1"/>
</dbReference>
<evidence type="ECO:0008006" key="3">
    <source>
        <dbReference type="Google" id="ProtNLM"/>
    </source>
</evidence>
<sequence length="248" mass="28039">MARLPLEISSEIFLQSLPFFPEPGVHRVPMLFLAICNAWAQIVLSTPALWAAIHISFPCARAWKDMIPIWLQRARSQPLSVSLQVAKGFDEDVLLILREHGHQLKHLELHGRWREDNIFGGASPEPIREGFSLRRTLELLQLTPNLECLVANTNILLDVNIEKLVHPKFRRLIFGNNESWPHGGLELLMSLPSLETLSMDLTSGTLLLFLKESSPPLVELIIGEADNLGFDELSQCLGLVPHLRRLEM</sequence>
<gene>
    <name evidence="1" type="ORF">MSAN_01171300</name>
</gene>
<keyword evidence="2" id="KW-1185">Reference proteome</keyword>
<name>A0A8H6YP19_9AGAR</name>
<dbReference type="AlphaFoldDB" id="A0A8H6YP19"/>
<comment type="caution">
    <text evidence="1">The sequence shown here is derived from an EMBL/GenBank/DDBJ whole genome shotgun (WGS) entry which is preliminary data.</text>
</comment>
<evidence type="ECO:0000313" key="1">
    <source>
        <dbReference type="EMBL" id="KAF7361385.1"/>
    </source>
</evidence>
<dbReference type="OrthoDB" id="2840257at2759"/>
<organism evidence="1 2">
    <name type="scientific">Mycena sanguinolenta</name>
    <dbReference type="NCBI Taxonomy" id="230812"/>
    <lineage>
        <taxon>Eukaryota</taxon>
        <taxon>Fungi</taxon>
        <taxon>Dikarya</taxon>
        <taxon>Basidiomycota</taxon>
        <taxon>Agaricomycotina</taxon>
        <taxon>Agaricomycetes</taxon>
        <taxon>Agaricomycetidae</taxon>
        <taxon>Agaricales</taxon>
        <taxon>Marasmiineae</taxon>
        <taxon>Mycenaceae</taxon>
        <taxon>Mycena</taxon>
    </lineage>
</organism>